<evidence type="ECO:0000256" key="8">
    <source>
        <dbReference type="SAM" id="Phobius"/>
    </source>
</evidence>
<keyword evidence="7" id="KW-0175">Coiled coil</keyword>
<dbReference type="GO" id="GO:0005886">
    <property type="term" value="C:plasma membrane"/>
    <property type="evidence" value="ECO:0007669"/>
    <property type="project" value="UniProtKB-SubCell"/>
</dbReference>
<dbReference type="Pfam" id="PF00015">
    <property type="entry name" value="MCPsignal"/>
    <property type="match status" value="1"/>
</dbReference>
<evidence type="ECO:0000313" key="11">
    <source>
        <dbReference type="EMBL" id="RSD24998.1"/>
    </source>
</evidence>
<dbReference type="Gene3D" id="1.10.287.950">
    <property type="entry name" value="Methyl-accepting chemotaxis protein"/>
    <property type="match status" value="1"/>
</dbReference>
<comment type="caution">
    <text evidence="11">The sequence shown here is derived from an EMBL/GenBank/DDBJ whole genome shotgun (WGS) entry which is preliminary data.</text>
</comment>
<feature type="transmembrane region" description="Helical" evidence="8">
    <location>
        <begin position="166"/>
        <end position="189"/>
    </location>
</feature>
<dbReference type="SMART" id="SM00304">
    <property type="entry name" value="HAMP"/>
    <property type="match status" value="1"/>
</dbReference>
<dbReference type="EMBL" id="RSFW01000021">
    <property type="protein sequence ID" value="RSD24998.1"/>
    <property type="molecule type" value="Genomic_DNA"/>
</dbReference>
<evidence type="ECO:0000259" key="9">
    <source>
        <dbReference type="PROSITE" id="PS50111"/>
    </source>
</evidence>
<organism evidence="11 12">
    <name type="scientific">Mesobacillus subterraneus</name>
    <dbReference type="NCBI Taxonomy" id="285983"/>
    <lineage>
        <taxon>Bacteria</taxon>
        <taxon>Bacillati</taxon>
        <taxon>Bacillota</taxon>
        <taxon>Bacilli</taxon>
        <taxon>Bacillales</taxon>
        <taxon>Bacillaceae</taxon>
        <taxon>Mesobacillus</taxon>
    </lineage>
</organism>
<dbReference type="AlphaFoldDB" id="A0A427TKX9"/>
<feature type="coiled-coil region" evidence="7">
    <location>
        <begin position="239"/>
        <end position="266"/>
    </location>
</feature>
<evidence type="ECO:0000256" key="5">
    <source>
        <dbReference type="ARBA" id="ARBA00029447"/>
    </source>
</evidence>
<dbReference type="Proteomes" id="UP000279911">
    <property type="component" value="Unassembled WGS sequence"/>
</dbReference>
<evidence type="ECO:0000256" key="7">
    <source>
        <dbReference type="SAM" id="Coils"/>
    </source>
</evidence>
<feature type="domain" description="HAMP" evidence="10">
    <location>
        <begin position="191"/>
        <end position="244"/>
    </location>
</feature>
<dbReference type="Pfam" id="PF00672">
    <property type="entry name" value="HAMP"/>
    <property type="match status" value="1"/>
</dbReference>
<dbReference type="PANTHER" id="PTHR32089">
    <property type="entry name" value="METHYL-ACCEPTING CHEMOTAXIS PROTEIN MCPB"/>
    <property type="match status" value="1"/>
</dbReference>
<dbReference type="CDD" id="cd06225">
    <property type="entry name" value="HAMP"/>
    <property type="match status" value="1"/>
</dbReference>
<evidence type="ECO:0000256" key="4">
    <source>
        <dbReference type="ARBA" id="ARBA00023224"/>
    </source>
</evidence>
<name>A0A427TKX9_9BACI</name>
<dbReference type="PROSITE" id="PS50885">
    <property type="entry name" value="HAMP"/>
    <property type="match status" value="1"/>
</dbReference>
<keyword evidence="4 6" id="KW-0807">Transducer</keyword>
<keyword evidence="2" id="KW-1003">Cell membrane</keyword>
<dbReference type="SMART" id="SM00283">
    <property type="entry name" value="MA"/>
    <property type="match status" value="1"/>
</dbReference>
<sequence length="551" mass="60322">MTIKKKLLLNLLLAIGLSIVMISFIIYRMLMVQASNQDYVQVLLTVQQLQAETSATKQSLNNFSFNPTEGNRQEALTKMEKTSQIFTQAQGLIKQENSKQVLGQAFEKFTALESEAEKALEINISAEVKRQSLRSEGVLNDLHLLNIQVNEYYDFLQEDLKNQIQFIIWSAVFGSIVLLVVAGGIGIRLTSSITRPLKQIAVNAQEIAKGNLIIEKVSYKHKDELGTLNESFDQMAAQLTTLLQKVNKASKEVEDFAEEIEQENVSLTEISNQVAVSTDELSAGAQTVSEDLQQSVELIDEMDKEIMMNLDHTQESSFYSKEAVEAIGEGRKAIEGQKQLITENKKASFSIQAATDQFVGYAAKIENMAASVSAIAAQTNLLALNAAIEAARAGEAGKGFAVVASEVRKLAEESNSATTQIFDMVNLLKTGLEEIGEAVNKGGAIAEEQMESMDLTMASFENIETKVTGISEKISQLMKGMEASKDLGAKVLHNVESISAVVEETAAGSEEISASTTEQLSAFGNLSRKVTDLRKLTNELNDSVKVFKFDQ</sequence>
<dbReference type="InterPro" id="IPR004089">
    <property type="entry name" value="MCPsignal_dom"/>
</dbReference>
<evidence type="ECO:0000256" key="2">
    <source>
        <dbReference type="ARBA" id="ARBA00022475"/>
    </source>
</evidence>
<dbReference type="RefSeq" id="WP_125481531.1">
    <property type="nucleotide sequence ID" value="NZ_RSFW01000021.1"/>
</dbReference>
<dbReference type="PROSITE" id="PS50111">
    <property type="entry name" value="CHEMOTAXIS_TRANSDUC_2"/>
    <property type="match status" value="1"/>
</dbReference>
<proteinExistence type="inferred from homology"/>
<dbReference type="InterPro" id="IPR003660">
    <property type="entry name" value="HAMP_dom"/>
</dbReference>
<dbReference type="OrthoDB" id="2450685at2"/>
<evidence type="ECO:0000256" key="6">
    <source>
        <dbReference type="PROSITE-ProRule" id="PRU00284"/>
    </source>
</evidence>
<accession>A0A427TKX9</accession>
<feature type="domain" description="Methyl-accepting transducer" evidence="9">
    <location>
        <begin position="263"/>
        <end position="513"/>
    </location>
</feature>
<reference evidence="12" key="1">
    <citation type="submission" date="2018-12" db="EMBL/GenBank/DDBJ databases">
        <title>Bacillus chawlae sp. nov., Bacillus glennii sp. nov., and Bacillus saganii sp. nov. Isolated from the Vehicle Assembly Building at Kennedy Space Center where the Viking Spacecraft were Assembled.</title>
        <authorList>
            <person name="Seuylemezian A."/>
            <person name="Vaishampayan P."/>
        </authorList>
    </citation>
    <scope>NUCLEOTIDE SEQUENCE [LARGE SCALE GENOMIC DNA]</scope>
    <source>
        <strain evidence="12">DSM 13966</strain>
    </source>
</reference>
<dbReference type="GO" id="GO:0007165">
    <property type="term" value="P:signal transduction"/>
    <property type="evidence" value="ECO:0007669"/>
    <property type="project" value="UniProtKB-KW"/>
</dbReference>
<comment type="subcellular location">
    <subcellularLocation>
        <location evidence="1">Cell membrane</location>
    </subcellularLocation>
</comment>
<feature type="transmembrane region" description="Helical" evidence="8">
    <location>
        <begin position="7"/>
        <end position="27"/>
    </location>
</feature>
<evidence type="ECO:0000256" key="1">
    <source>
        <dbReference type="ARBA" id="ARBA00004236"/>
    </source>
</evidence>
<gene>
    <name evidence="11" type="ORF">EJA10_18590</name>
</gene>
<evidence type="ECO:0000256" key="3">
    <source>
        <dbReference type="ARBA" id="ARBA00023136"/>
    </source>
</evidence>
<comment type="similarity">
    <text evidence="5">Belongs to the methyl-accepting chemotaxis (MCP) protein family.</text>
</comment>
<keyword evidence="8" id="KW-1133">Transmembrane helix</keyword>
<protein>
    <submittedName>
        <fullName evidence="11">Methyl-accepting chemotaxis protein</fullName>
    </submittedName>
</protein>
<keyword evidence="8" id="KW-0812">Transmembrane</keyword>
<evidence type="ECO:0000313" key="12">
    <source>
        <dbReference type="Proteomes" id="UP000279911"/>
    </source>
</evidence>
<dbReference type="SUPFAM" id="SSF58104">
    <property type="entry name" value="Methyl-accepting chemotaxis protein (MCP) signaling domain"/>
    <property type="match status" value="1"/>
</dbReference>
<dbReference type="Gene3D" id="6.10.340.10">
    <property type="match status" value="1"/>
</dbReference>
<evidence type="ECO:0000259" key="10">
    <source>
        <dbReference type="PROSITE" id="PS50885"/>
    </source>
</evidence>
<dbReference type="STRING" id="285983.UB32_00175"/>
<keyword evidence="3 8" id="KW-0472">Membrane</keyword>
<dbReference type="PANTHER" id="PTHR32089:SF112">
    <property type="entry name" value="LYSOZYME-LIKE PROTEIN-RELATED"/>
    <property type="match status" value="1"/>
</dbReference>